<protein>
    <submittedName>
        <fullName evidence="1">Paramecium surface antigen repeat-containing protein</fullName>
    </submittedName>
</protein>
<evidence type="ECO:0000313" key="1">
    <source>
        <dbReference type="EMBL" id="EFA75966.1"/>
    </source>
</evidence>
<dbReference type="EMBL" id="ADBJ01000050">
    <property type="protein sequence ID" value="EFA75966.1"/>
    <property type="molecule type" value="Genomic_DNA"/>
</dbReference>
<evidence type="ECO:0000313" key="2">
    <source>
        <dbReference type="Proteomes" id="UP000001396"/>
    </source>
</evidence>
<dbReference type="GeneID" id="31366011"/>
<dbReference type="PANTHER" id="PTHR33459:SF7">
    <property type="entry name" value="DD-GDCA PROTEIN"/>
    <property type="match status" value="1"/>
</dbReference>
<dbReference type="Proteomes" id="UP000001396">
    <property type="component" value="Unassembled WGS sequence"/>
</dbReference>
<sequence>MIYPVYIQECYINVHTDDNCYPNNGDRYDNKCDIWSNCKLPPGKTCDLIVDKHNNITCKELKCLKALDVGEPCNANTDKCLPGLYCKDATCRYFKSRLLGSSCVNDTECVGETTVCLDGICQNVNNRCNVSMDCQYGQFCSNYTAEAMGTCKSRISEGPCSEQDECQYPKVCGFGDNLDKVCVDRYSKGINKHCLNLFECSPEYYCQNGTCQTLVLSTKQCKSSCDCEVNEQCGFDLTRDKTVCWTKSQILQRKICVQCNKELMKCAEKNMCVYEDDLEITMNDCLYQYCLDAYKKYTDQCIPYSGGRSITGYSNNLFIATIIALIIYLII</sequence>
<dbReference type="AlphaFoldDB" id="D3BRD4"/>
<proteinExistence type="predicted"/>
<keyword evidence="2" id="KW-1185">Reference proteome</keyword>
<name>D3BRD4_HETP5</name>
<dbReference type="PANTHER" id="PTHR33459">
    <property type="entry name" value="DD-GDCA PROTEIN"/>
    <property type="match status" value="1"/>
</dbReference>
<dbReference type="RefSeq" id="XP_020428100.1">
    <property type="nucleotide sequence ID" value="XM_020581313.1"/>
</dbReference>
<reference evidence="1 2" key="1">
    <citation type="journal article" date="2011" name="Genome Res.">
        <title>Phylogeny-wide analysis of social amoeba genomes highlights ancient origins for complex intercellular communication.</title>
        <authorList>
            <person name="Heidel A.J."/>
            <person name="Lawal H.M."/>
            <person name="Felder M."/>
            <person name="Schilde C."/>
            <person name="Helps N.R."/>
            <person name="Tunggal B."/>
            <person name="Rivero F."/>
            <person name="John U."/>
            <person name="Schleicher M."/>
            <person name="Eichinger L."/>
            <person name="Platzer M."/>
            <person name="Noegel A.A."/>
            <person name="Schaap P."/>
            <person name="Gloeckner G."/>
        </authorList>
    </citation>
    <scope>NUCLEOTIDE SEQUENCE [LARGE SCALE GENOMIC DNA]</scope>
    <source>
        <strain evidence="2">ATCC 26659 / Pp 5 / PN500</strain>
    </source>
</reference>
<dbReference type="InterPro" id="IPR052326">
    <property type="entry name" value="Diff-Dev_Assoc_Protein"/>
</dbReference>
<comment type="caution">
    <text evidence="1">The sequence shown here is derived from an EMBL/GenBank/DDBJ whole genome shotgun (WGS) entry which is preliminary data.</text>
</comment>
<dbReference type="InParanoid" id="D3BRD4"/>
<gene>
    <name evidence="1" type="ORF">PPL_10542</name>
</gene>
<organism evidence="1 2">
    <name type="scientific">Heterostelium pallidum (strain ATCC 26659 / Pp 5 / PN500)</name>
    <name type="common">Cellular slime mold</name>
    <name type="synonym">Polysphondylium pallidum</name>
    <dbReference type="NCBI Taxonomy" id="670386"/>
    <lineage>
        <taxon>Eukaryota</taxon>
        <taxon>Amoebozoa</taxon>
        <taxon>Evosea</taxon>
        <taxon>Eumycetozoa</taxon>
        <taxon>Dictyostelia</taxon>
        <taxon>Acytosteliales</taxon>
        <taxon>Acytosteliaceae</taxon>
        <taxon>Heterostelium</taxon>
    </lineage>
</organism>
<accession>D3BRD4</accession>
<dbReference type="OMA" id="RISEGPC"/>